<evidence type="ECO:0000313" key="4">
    <source>
        <dbReference type="EMBL" id="EFX02423.1"/>
    </source>
</evidence>
<protein>
    <recommendedName>
        <fullName evidence="6">Integral membrane protein</fullName>
    </recommendedName>
</protein>
<feature type="transmembrane region" description="Helical" evidence="2">
    <location>
        <begin position="168"/>
        <end position="186"/>
    </location>
</feature>
<gene>
    <name evidence="4" type="ORF">CMQ_2472</name>
</gene>
<evidence type="ECO:0000256" key="2">
    <source>
        <dbReference type="SAM" id="Phobius"/>
    </source>
</evidence>
<feature type="region of interest" description="Disordered" evidence="1">
    <location>
        <begin position="232"/>
        <end position="275"/>
    </location>
</feature>
<sequence length="275" mass="28566">MMARIHLIVAALSVLLALVSATCECCCAFGSLRESLADEGNEPFPAAPSFCKCTCFKNSTIIPLNPPHEQTPSDGTGGQSVGLARRWSPASDGAGALQQDWAATEAQLDRRATGDNTSSILLARAGAASCSRCNRAYCLSSGLPICRDAEEKDVVAACFQRDSRKDQIIVWCFLIGTSGLLGWAAVKHLVAARAARATAALDSPLGGHGGRRRAESSPGFFRRVADILRISRRGSGAGGSSGGGGGNAGGLRNPFSPRTTELRGQYSPLAGGVTD</sequence>
<dbReference type="InParanoid" id="F0XJD9"/>
<keyword evidence="2" id="KW-1133">Transmembrane helix</keyword>
<dbReference type="PANTHER" id="PTHR36854">
    <property type="entry name" value="CHROMOSOME 9, WHOLE GENOME SHOTGUN SEQUENCE"/>
    <property type="match status" value="1"/>
</dbReference>
<keyword evidence="5" id="KW-1185">Reference proteome</keyword>
<keyword evidence="2" id="KW-0812">Transmembrane</keyword>
<feature type="signal peptide" evidence="3">
    <location>
        <begin position="1"/>
        <end position="21"/>
    </location>
</feature>
<evidence type="ECO:0000313" key="5">
    <source>
        <dbReference type="Proteomes" id="UP000007796"/>
    </source>
</evidence>
<keyword evidence="2" id="KW-0472">Membrane</keyword>
<keyword evidence="3" id="KW-0732">Signal</keyword>
<evidence type="ECO:0000256" key="3">
    <source>
        <dbReference type="SAM" id="SignalP"/>
    </source>
</evidence>
<dbReference type="OrthoDB" id="2142503at2759"/>
<feature type="compositionally biased region" description="Gly residues" evidence="1">
    <location>
        <begin position="235"/>
        <end position="249"/>
    </location>
</feature>
<proteinExistence type="predicted"/>
<evidence type="ECO:0008006" key="6">
    <source>
        <dbReference type="Google" id="ProtNLM"/>
    </source>
</evidence>
<name>F0XJD9_GROCL</name>
<dbReference type="EMBL" id="GL629782">
    <property type="protein sequence ID" value="EFX02423.1"/>
    <property type="molecule type" value="Genomic_DNA"/>
</dbReference>
<feature type="chain" id="PRO_5003264009" description="Integral membrane protein" evidence="3">
    <location>
        <begin position="22"/>
        <end position="275"/>
    </location>
</feature>
<dbReference type="AlphaFoldDB" id="F0XJD9"/>
<dbReference type="RefSeq" id="XP_014171905.1">
    <property type="nucleotide sequence ID" value="XM_014316430.1"/>
</dbReference>
<dbReference type="GeneID" id="25975465"/>
<dbReference type="PANTHER" id="PTHR36854:SF1">
    <property type="entry name" value="TRANSMEMBRANE PROTEIN"/>
    <property type="match status" value="1"/>
</dbReference>
<accession>F0XJD9</accession>
<reference evidence="4 5" key="1">
    <citation type="journal article" date="2011" name="Proc. Natl. Acad. Sci. U.S.A.">
        <title>Genome and transcriptome analyses of the mountain pine beetle-fungal symbiont Grosmannia clavigera, a lodgepole pine pathogen.</title>
        <authorList>
            <person name="DiGuistini S."/>
            <person name="Wang Y."/>
            <person name="Liao N.Y."/>
            <person name="Taylor G."/>
            <person name="Tanguay P."/>
            <person name="Feau N."/>
            <person name="Henrissat B."/>
            <person name="Chan S.K."/>
            <person name="Hesse-Orce U."/>
            <person name="Alamouti S.M."/>
            <person name="Tsui C.K.M."/>
            <person name="Docking R.T."/>
            <person name="Levasseur A."/>
            <person name="Haridas S."/>
            <person name="Robertson G."/>
            <person name="Birol I."/>
            <person name="Holt R.A."/>
            <person name="Marra M.A."/>
            <person name="Hamelin R.C."/>
            <person name="Hirst M."/>
            <person name="Jones S.J.M."/>
            <person name="Bohlmann J."/>
            <person name="Breuil C."/>
        </authorList>
    </citation>
    <scope>NUCLEOTIDE SEQUENCE [LARGE SCALE GENOMIC DNA]</scope>
    <source>
        <strain evidence="5">kw1407 / UAMH 11150</strain>
    </source>
</reference>
<dbReference type="HOGENOM" id="CLU_073624_0_1_1"/>
<organism evidence="5">
    <name type="scientific">Grosmannia clavigera (strain kw1407 / UAMH 11150)</name>
    <name type="common">Blue stain fungus</name>
    <name type="synonym">Graphiocladiella clavigera</name>
    <dbReference type="NCBI Taxonomy" id="655863"/>
    <lineage>
        <taxon>Eukaryota</taxon>
        <taxon>Fungi</taxon>
        <taxon>Dikarya</taxon>
        <taxon>Ascomycota</taxon>
        <taxon>Pezizomycotina</taxon>
        <taxon>Sordariomycetes</taxon>
        <taxon>Sordariomycetidae</taxon>
        <taxon>Ophiostomatales</taxon>
        <taxon>Ophiostomataceae</taxon>
        <taxon>Leptographium</taxon>
    </lineage>
</organism>
<dbReference type="eggNOG" id="ENOG502S5M9">
    <property type="taxonomic scope" value="Eukaryota"/>
</dbReference>
<evidence type="ECO:0000256" key="1">
    <source>
        <dbReference type="SAM" id="MobiDB-lite"/>
    </source>
</evidence>
<dbReference type="Proteomes" id="UP000007796">
    <property type="component" value="Unassembled WGS sequence"/>
</dbReference>